<dbReference type="PANTHER" id="PTHR23232">
    <property type="entry name" value="KRAB DOMAIN C2H2 ZINC FINGER"/>
    <property type="match status" value="1"/>
</dbReference>
<dbReference type="Gene3D" id="6.10.140.140">
    <property type="match status" value="1"/>
</dbReference>
<dbReference type="AlphaFoldDB" id="A0A8B9ZVL1"/>
<feature type="region of interest" description="Disordered" evidence="1">
    <location>
        <begin position="33"/>
        <end position="141"/>
    </location>
</feature>
<feature type="compositionally biased region" description="Low complexity" evidence="1">
    <location>
        <begin position="575"/>
        <end position="591"/>
    </location>
</feature>
<evidence type="ECO:0000256" key="1">
    <source>
        <dbReference type="SAM" id="MobiDB-lite"/>
    </source>
</evidence>
<dbReference type="InterPro" id="IPR001909">
    <property type="entry name" value="KRAB"/>
</dbReference>
<dbReference type="InterPro" id="IPR050169">
    <property type="entry name" value="Krueppel_C2H2_ZnF"/>
</dbReference>
<feature type="region of interest" description="Disordered" evidence="1">
    <location>
        <begin position="218"/>
        <end position="416"/>
    </location>
</feature>
<protein>
    <recommendedName>
        <fullName evidence="2">KRAB domain-containing protein</fullName>
    </recommendedName>
</protein>
<proteinExistence type="predicted"/>
<feature type="compositionally biased region" description="Basic and acidic residues" evidence="1">
    <location>
        <begin position="314"/>
        <end position="325"/>
    </location>
</feature>
<dbReference type="GO" id="GO:0006355">
    <property type="term" value="P:regulation of DNA-templated transcription"/>
    <property type="evidence" value="ECO:0007669"/>
    <property type="project" value="InterPro"/>
</dbReference>
<dbReference type="Ensembl" id="ENSAZOT00000019428.1">
    <property type="protein sequence ID" value="ENSAZOP00000018078.1"/>
    <property type="gene ID" value="ENSAZOG00000011764.1"/>
</dbReference>
<dbReference type="InterPro" id="IPR036051">
    <property type="entry name" value="KRAB_dom_sf"/>
</dbReference>
<dbReference type="PROSITE" id="PS50805">
    <property type="entry name" value="KRAB"/>
    <property type="match status" value="1"/>
</dbReference>
<feature type="domain" description="KRAB" evidence="2">
    <location>
        <begin position="156"/>
        <end position="227"/>
    </location>
</feature>
<feature type="compositionally biased region" description="Polar residues" evidence="1">
    <location>
        <begin position="293"/>
        <end position="303"/>
    </location>
</feature>
<dbReference type="SUPFAM" id="SSF109640">
    <property type="entry name" value="KRAB domain (Kruppel-associated box)"/>
    <property type="match status" value="1"/>
</dbReference>
<feature type="region of interest" description="Disordered" evidence="1">
    <location>
        <begin position="566"/>
        <end position="595"/>
    </location>
</feature>
<dbReference type="CDD" id="cd07765">
    <property type="entry name" value="KRAB_A-box"/>
    <property type="match status" value="1"/>
</dbReference>
<evidence type="ECO:0000259" key="2">
    <source>
        <dbReference type="PROSITE" id="PS50805"/>
    </source>
</evidence>
<reference evidence="3" key="2">
    <citation type="submission" date="2025-09" db="UniProtKB">
        <authorList>
            <consortium name="Ensembl"/>
        </authorList>
    </citation>
    <scope>IDENTIFICATION</scope>
</reference>
<dbReference type="Proteomes" id="UP000694549">
    <property type="component" value="Unplaced"/>
</dbReference>
<organism evidence="3 4">
    <name type="scientific">Anas zonorhyncha</name>
    <name type="common">Eastern spot-billed duck</name>
    <dbReference type="NCBI Taxonomy" id="75864"/>
    <lineage>
        <taxon>Eukaryota</taxon>
        <taxon>Metazoa</taxon>
        <taxon>Chordata</taxon>
        <taxon>Craniata</taxon>
        <taxon>Vertebrata</taxon>
        <taxon>Euteleostomi</taxon>
        <taxon>Archelosauria</taxon>
        <taxon>Archosauria</taxon>
        <taxon>Dinosauria</taxon>
        <taxon>Saurischia</taxon>
        <taxon>Theropoda</taxon>
        <taxon>Coelurosauria</taxon>
        <taxon>Aves</taxon>
        <taxon>Neognathae</taxon>
        <taxon>Galloanserae</taxon>
        <taxon>Anseriformes</taxon>
        <taxon>Anatidae</taxon>
        <taxon>Anatinae</taxon>
        <taxon>Anas</taxon>
    </lineage>
</organism>
<reference evidence="3" key="1">
    <citation type="submission" date="2025-08" db="UniProtKB">
        <authorList>
            <consortium name="Ensembl"/>
        </authorList>
    </citation>
    <scope>IDENTIFICATION</scope>
</reference>
<feature type="compositionally biased region" description="Basic and acidic residues" evidence="1">
    <location>
        <begin position="338"/>
        <end position="349"/>
    </location>
</feature>
<dbReference type="SMART" id="SM00349">
    <property type="entry name" value="KRAB"/>
    <property type="match status" value="1"/>
</dbReference>
<accession>A0A8B9ZVL1</accession>
<feature type="compositionally biased region" description="Pro residues" evidence="1">
    <location>
        <begin position="123"/>
        <end position="136"/>
    </location>
</feature>
<feature type="region of interest" description="Disordered" evidence="1">
    <location>
        <begin position="663"/>
        <end position="702"/>
    </location>
</feature>
<dbReference type="PANTHER" id="PTHR23232:SF163">
    <property type="entry name" value="ZINC FINGER PROTEIN 589"/>
    <property type="match status" value="1"/>
</dbReference>
<keyword evidence="4" id="KW-1185">Reference proteome</keyword>
<feature type="compositionally biased region" description="Basic residues" evidence="1">
    <location>
        <begin position="44"/>
        <end position="62"/>
    </location>
</feature>
<feature type="compositionally biased region" description="Basic residues" evidence="1">
    <location>
        <begin position="89"/>
        <end position="104"/>
    </location>
</feature>
<evidence type="ECO:0000313" key="3">
    <source>
        <dbReference type="Ensembl" id="ENSAZOP00000018078.1"/>
    </source>
</evidence>
<name>A0A8B9ZVL1_9AVES</name>
<evidence type="ECO:0000313" key="4">
    <source>
        <dbReference type="Proteomes" id="UP000694549"/>
    </source>
</evidence>
<feature type="compositionally biased region" description="Polar residues" evidence="1">
    <location>
        <begin position="390"/>
        <end position="400"/>
    </location>
</feature>
<dbReference type="Pfam" id="PF01352">
    <property type="entry name" value="KRAB"/>
    <property type="match status" value="1"/>
</dbReference>
<feature type="compositionally biased region" description="Low complexity" evidence="1">
    <location>
        <begin position="112"/>
        <end position="122"/>
    </location>
</feature>
<sequence>MGGLWGPFPPCLRREPMAGSPAVTWAAAGLKMAAPAPPPWPRGSHVRSPPHFRWGRGFGRKRVKEERGGAGGTGCRCARPTSGAEPNFRRAHRKWPEHRKRRTGTPRGAPQGHGRAAAGRNRAPPPPLDAPGPPQRPCGAGDPGLSPACCFPQELPAFEDVAVFLSRAEWELAAEEQRELYRAVMLDNFALLTSLGYAGPKPDLLYRLEHGEEPWVCTPQGSETWDGPDSPSLGCNGDSSCPEEPGFTWWPSPGRQQALEESTEPPSHAERCDSPSPGLCSAGPKGQRRAGPTTLSAGGQSEPWQLRCSRLLKKFSDPGGKEHTEAASGQTPPAGSPERAEAGSQTEKDQVEDEEGAKPGINRGTELPLDPEPQAQPRAADPCEPLGAESQKTSQGSVQEAQRAEEDGSLPLAAGDVDGAPLGDHCYYTRQGAVLQPALREHDYCGDSESRALVMKDHDYCQALTSPQQGCSRKGSCPVCRAHAMLRKRKLRKGGANGKGTRVKQRLGPFFKSMRISQEYLCADCLFTPTVPAVVQPAEAQHSTKDTTGAFRLPAEWHTVILQPQQEGDSVGGTPEAPRGPAASPEPSAGEAWGGAAQPKVWVRYRARGWRPPRLWWDLARQELIAPSQASLCNACDGALRTRNWALCTACLCSAVCGVQRGRPHTSQPAPEHRSPVSSAQGNPPRGLHRRFSESCSEGSGA</sequence>